<dbReference type="AlphaFoldDB" id="A0A7W6ESD8"/>
<protein>
    <recommendedName>
        <fullName evidence="4">Cobalt transporter</fullName>
    </recommendedName>
</protein>
<organism evidence="2 3">
    <name type="scientific">Runella defluvii</name>
    <dbReference type="NCBI Taxonomy" id="370973"/>
    <lineage>
        <taxon>Bacteria</taxon>
        <taxon>Pseudomonadati</taxon>
        <taxon>Bacteroidota</taxon>
        <taxon>Cytophagia</taxon>
        <taxon>Cytophagales</taxon>
        <taxon>Spirosomataceae</taxon>
        <taxon>Runella</taxon>
    </lineage>
</organism>
<accession>A0A7W6ESD8</accession>
<keyword evidence="1" id="KW-0732">Signal</keyword>
<evidence type="ECO:0000256" key="1">
    <source>
        <dbReference type="SAM" id="SignalP"/>
    </source>
</evidence>
<reference evidence="2 3" key="1">
    <citation type="submission" date="2020-08" db="EMBL/GenBank/DDBJ databases">
        <title>Genomic Encyclopedia of Type Strains, Phase IV (KMG-IV): sequencing the most valuable type-strain genomes for metagenomic binning, comparative biology and taxonomic classification.</title>
        <authorList>
            <person name="Goeker M."/>
        </authorList>
    </citation>
    <scope>NUCLEOTIDE SEQUENCE [LARGE SCALE GENOMIC DNA]</scope>
    <source>
        <strain evidence="2 3">DSM 17976</strain>
    </source>
</reference>
<dbReference type="Proteomes" id="UP000541352">
    <property type="component" value="Unassembled WGS sequence"/>
</dbReference>
<evidence type="ECO:0000313" key="3">
    <source>
        <dbReference type="Proteomes" id="UP000541352"/>
    </source>
</evidence>
<dbReference type="EMBL" id="JACIBY010000010">
    <property type="protein sequence ID" value="MBB3840422.1"/>
    <property type="molecule type" value="Genomic_DNA"/>
</dbReference>
<feature type="signal peptide" evidence="1">
    <location>
        <begin position="1"/>
        <end position="19"/>
    </location>
</feature>
<dbReference type="RefSeq" id="WP_183977371.1">
    <property type="nucleotide sequence ID" value="NZ_JACIBY010000010.1"/>
</dbReference>
<gene>
    <name evidence="2" type="ORF">FHS57_004442</name>
</gene>
<keyword evidence="3" id="KW-1185">Reference proteome</keyword>
<name>A0A7W6ESD8_9BACT</name>
<proteinExistence type="predicted"/>
<sequence>MKKLLKQFLALTMALLALWAGNGYGVLEHSCQEHGTHRHILSSWAETSCEHQEHEDEHHHHEAASGFQSHEEEGQVNFVYCYAEVTTKALAFSSTVFAPFIPSFSTFFYRTTFFQKEEIRTAFFEPPYVFRRTYGRFLLVLVQRFLI</sequence>
<feature type="chain" id="PRO_5031574336" description="Cobalt transporter" evidence="1">
    <location>
        <begin position="20"/>
        <end position="147"/>
    </location>
</feature>
<evidence type="ECO:0008006" key="4">
    <source>
        <dbReference type="Google" id="ProtNLM"/>
    </source>
</evidence>
<comment type="caution">
    <text evidence="2">The sequence shown here is derived from an EMBL/GenBank/DDBJ whole genome shotgun (WGS) entry which is preliminary data.</text>
</comment>
<evidence type="ECO:0000313" key="2">
    <source>
        <dbReference type="EMBL" id="MBB3840422.1"/>
    </source>
</evidence>